<accession>A0AAV0QHF1</accession>
<dbReference type="AlphaFoldDB" id="A0AAV0QHF1"/>
<gene>
    <name evidence="2" type="ORF">LITE_LOCUS43248</name>
</gene>
<feature type="region of interest" description="Disordered" evidence="1">
    <location>
        <begin position="1"/>
        <end position="32"/>
    </location>
</feature>
<feature type="compositionally biased region" description="Basic and acidic residues" evidence="1">
    <location>
        <begin position="11"/>
        <end position="23"/>
    </location>
</feature>
<dbReference type="EMBL" id="CAMGYJ010000009">
    <property type="protein sequence ID" value="CAI0544643.1"/>
    <property type="molecule type" value="Genomic_DNA"/>
</dbReference>
<comment type="caution">
    <text evidence="2">The sequence shown here is derived from an EMBL/GenBank/DDBJ whole genome shotgun (WGS) entry which is preliminary data.</text>
</comment>
<sequence length="349" mass="39827">MRRPAGGSDGAENRRPDPPRDDVPDVGFGPGLLRDPLLREPVLLVPDPAHVHLRHLGPNRRCPLRPPPGQDAPDTCPLRRDKVGLHHEPGPVQCQGTRPHHHLRQRRRRHRLRHPHLERRQAVLQAPDDLRSGHVGHDHHPGARIWLGRTFPALPRGGRGNVSTPRNREEAEIRSNQNPILPHRPSHQLQLLHLPRLPLHHAHLLLLGLLDVPQLGPRAAARVRFKRARDRFVRVRLVHHLVLPGQPAGQPVVRNRKCSGRVRPGHVRDDPAHLLVRHIQGQDIPNLLQQPVSIQRVSIRHPEHRRFEVPARPRRLLAARSCQSQHVLRYDVWNWVCYSVCYGCSCPAV</sequence>
<dbReference type="Proteomes" id="UP001154282">
    <property type="component" value="Unassembled WGS sequence"/>
</dbReference>
<feature type="region of interest" description="Disordered" evidence="1">
    <location>
        <begin position="56"/>
        <end position="75"/>
    </location>
</feature>
<feature type="region of interest" description="Disordered" evidence="1">
    <location>
        <begin position="88"/>
        <end position="109"/>
    </location>
</feature>
<proteinExistence type="predicted"/>
<evidence type="ECO:0000256" key="1">
    <source>
        <dbReference type="SAM" id="MobiDB-lite"/>
    </source>
</evidence>
<evidence type="ECO:0000313" key="3">
    <source>
        <dbReference type="Proteomes" id="UP001154282"/>
    </source>
</evidence>
<keyword evidence="3" id="KW-1185">Reference proteome</keyword>
<feature type="compositionally biased region" description="Basic residues" evidence="1">
    <location>
        <begin position="98"/>
        <end position="109"/>
    </location>
</feature>
<reference evidence="2" key="1">
    <citation type="submission" date="2022-08" db="EMBL/GenBank/DDBJ databases">
        <authorList>
            <person name="Gutierrez-Valencia J."/>
        </authorList>
    </citation>
    <scope>NUCLEOTIDE SEQUENCE</scope>
</reference>
<feature type="region of interest" description="Disordered" evidence="1">
    <location>
        <begin position="155"/>
        <end position="182"/>
    </location>
</feature>
<organism evidence="2 3">
    <name type="scientific">Linum tenue</name>
    <dbReference type="NCBI Taxonomy" id="586396"/>
    <lineage>
        <taxon>Eukaryota</taxon>
        <taxon>Viridiplantae</taxon>
        <taxon>Streptophyta</taxon>
        <taxon>Embryophyta</taxon>
        <taxon>Tracheophyta</taxon>
        <taxon>Spermatophyta</taxon>
        <taxon>Magnoliopsida</taxon>
        <taxon>eudicotyledons</taxon>
        <taxon>Gunneridae</taxon>
        <taxon>Pentapetalae</taxon>
        <taxon>rosids</taxon>
        <taxon>fabids</taxon>
        <taxon>Malpighiales</taxon>
        <taxon>Linaceae</taxon>
        <taxon>Linum</taxon>
    </lineage>
</organism>
<protein>
    <submittedName>
        <fullName evidence="2">Uncharacterized protein</fullName>
    </submittedName>
</protein>
<name>A0AAV0QHF1_9ROSI</name>
<evidence type="ECO:0000313" key="2">
    <source>
        <dbReference type="EMBL" id="CAI0544643.1"/>
    </source>
</evidence>